<dbReference type="PRINTS" id="PR00364">
    <property type="entry name" value="DISEASERSIST"/>
</dbReference>
<evidence type="ECO:0000256" key="2">
    <source>
        <dbReference type="ARBA" id="ARBA00022737"/>
    </source>
</evidence>
<comment type="caution">
    <text evidence="10">The sequence shown here is derived from an EMBL/GenBank/DDBJ whole genome shotgun (WGS) entry which is preliminary data.</text>
</comment>
<dbReference type="InterPro" id="IPR036388">
    <property type="entry name" value="WH-like_DNA-bd_sf"/>
</dbReference>
<evidence type="ECO:0000259" key="9">
    <source>
        <dbReference type="Pfam" id="PF25019"/>
    </source>
</evidence>
<dbReference type="PANTHER" id="PTHR36766">
    <property type="entry name" value="PLANT BROAD-SPECTRUM MILDEW RESISTANCE PROTEIN RPW8"/>
    <property type="match status" value="1"/>
</dbReference>
<protein>
    <submittedName>
        <fullName evidence="10">Uncharacterized protein</fullName>
    </submittedName>
</protein>
<dbReference type="FunFam" id="3.40.50.300:FF:001091">
    <property type="entry name" value="Probable disease resistance protein At1g61300"/>
    <property type="match status" value="1"/>
</dbReference>
<dbReference type="SUPFAM" id="SSF52058">
    <property type="entry name" value="L domain-like"/>
    <property type="match status" value="2"/>
</dbReference>
<evidence type="ECO:0000313" key="10">
    <source>
        <dbReference type="EMBL" id="KAK2636920.1"/>
    </source>
</evidence>
<dbReference type="PROSITE" id="PS51450">
    <property type="entry name" value="LRR"/>
    <property type="match status" value="1"/>
</dbReference>
<evidence type="ECO:0000313" key="11">
    <source>
        <dbReference type="Proteomes" id="UP001280121"/>
    </source>
</evidence>
<keyword evidence="4" id="KW-0611">Plant defense</keyword>
<dbReference type="InterPro" id="IPR058922">
    <property type="entry name" value="WHD_DRP"/>
</dbReference>
<keyword evidence="1" id="KW-0433">Leucine-rich repeat</keyword>
<dbReference type="Pfam" id="PF18052">
    <property type="entry name" value="Rx_N"/>
    <property type="match status" value="1"/>
</dbReference>
<keyword evidence="2" id="KW-0677">Repeat</keyword>
<organism evidence="10 11">
    <name type="scientific">Dipteronia dyeriana</name>
    <dbReference type="NCBI Taxonomy" id="168575"/>
    <lineage>
        <taxon>Eukaryota</taxon>
        <taxon>Viridiplantae</taxon>
        <taxon>Streptophyta</taxon>
        <taxon>Embryophyta</taxon>
        <taxon>Tracheophyta</taxon>
        <taxon>Spermatophyta</taxon>
        <taxon>Magnoliopsida</taxon>
        <taxon>eudicotyledons</taxon>
        <taxon>Gunneridae</taxon>
        <taxon>Pentapetalae</taxon>
        <taxon>rosids</taxon>
        <taxon>malvids</taxon>
        <taxon>Sapindales</taxon>
        <taxon>Sapindaceae</taxon>
        <taxon>Hippocastanoideae</taxon>
        <taxon>Acereae</taxon>
        <taxon>Dipteronia</taxon>
    </lineage>
</organism>
<dbReference type="Gene3D" id="1.20.5.4130">
    <property type="match status" value="1"/>
</dbReference>
<keyword evidence="11" id="KW-1185">Reference proteome</keyword>
<dbReference type="FunFam" id="1.10.10.10:FF:000322">
    <property type="entry name" value="Probable disease resistance protein At1g63360"/>
    <property type="match status" value="1"/>
</dbReference>
<dbReference type="Gene3D" id="3.40.50.300">
    <property type="entry name" value="P-loop containing nucleotide triphosphate hydrolases"/>
    <property type="match status" value="1"/>
</dbReference>
<evidence type="ECO:0000256" key="5">
    <source>
        <dbReference type="ARBA" id="ARBA00022840"/>
    </source>
</evidence>
<evidence type="ECO:0000259" key="8">
    <source>
        <dbReference type="Pfam" id="PF23559"/>
    </source>
</evidence>
<dbReference type="InterPro" id="IPR042197">
    <property type="entry name" value="Apaf_helical"/>
</dbReference>
<gene>
    <name evidence="10" type="ORF">Ddye_031712</name>
</gene>
<dbReference type="Pfam" id="PF00931">
    <property type="entry name" value="NB-ARC"/>
    <property type="match status" value="1"/>
</dbReference>
<evidence type="ECO:0000256" key="4">
    <source>
        <dbReference type="ARBA" id="ARBA00022821"/>
    </source>
</evidence>
<evidence type="ECO:0000259" key="7">
    <source>
        <dbReference type="Pfam" id="PF18052"/>
    </source>
</evidence>
<dbReference type="InterPro" id="IPR032675">
    <property type="entry name" value="LRR_dom_sf"/>
</dbReference>
<dbReference type="Proteomes" id="UP001280121">
    <property type="component" value="Unassembled WGS sequence"/>
</dbReference>
<feature type="domain" description="NB-ARC" evidence="6">
    <location>
        <begin position="167"/>
        <end position="340"/>
    </location>
</feature>
<feature type="domain" description="R13L1/DRL21-like LRR repeat region" evidence="9">
    <location>
        <begin position="688"/>
        <end position="810"/>
    </location>
</feature>
<dbReference type="InterPro" id="IPR041118">
    <property type="entry name" value="Rx_N"/>
</dbReference>
<dbReference type="Gene3D" id="1.10.10.10">
    <property type="entry name" value="Winged helix-like DNA-binding domain superfamily/Winged helix DNA-binding domain"/>
    <property type="match status" value="1"/>
</dbReference>
<dbReference type="InterPro" id="IPR027417">
    <property type="entry name" value="P-loop_NTPase"/>
</dbReference>
<dbReference type="SUPFAM" id="SSF52540">
    <property type="entry name" value="P-loop containing nucleoside triphosphate hydrolases"/>
    <property type="match status" value="1"/>
</dbReference>
<reference evidence="10" key="1">
    <citation type="journal article" date="2023" name="Plant J.">
        <title>Genome sequences and population genomics provide insights into the demographic history, inbreeding, and mutation load of two 'living fossil' tree species of Dipteronia.</title>
        <authorList>
            <person name="Feng Y."/>
            <person name="Comes H.P."/>
            <person name="Chen J."/>
            <person name="Zhu S."/>
            <person name="Lu R."/>
            <person name="Zhang X."/>
            <person name="Li P."/>
            <person name="Qiu J."/>
            <person name="Olsen K.M."/>
            <person name="Qiu Y."/>
        </authorList>
    </citation>
    <scope>NUCLEOTIDE SEQUENCE</scope>
    <source>
        <strain evidence="10">KIB01</strain>
    </source>
</reference>
<evidence type="ECO:0000256" key="3">
    <source>
        <dbReference type="ARBA" id="ARBA00022741"/>
    </source>
</evidence>
<dbReference type="InterPro" id="IPR002182">
    <property type="entry name" value="NB-ARC"/>
</dbReference>
<dbReference type="GO" id="GO:0006952">
    <property type="term" value="P:defense response"/>
    <property type="evidence" value="ECO:0007669"/>
    <property type="project" value="UniProtKB-KW"/>
</dbReference>
<dbReference type="Gene3D" id="1.10.8.430">
    <property type="entry name" value="Helical domain of apoptotic protease-activating factors"/>
    <property type="match status" value="1"/>
</dbReference>
<evidence type="ECO:0000259" key="6">
    <source>
        <dbReference type="Pfam" id="PF00931"/>
    </source>
</evidence>
<dbReference type="Pfam" id="PF23559">
    <property type="entry name" value="WHD_DRP"/>
    <property type="match status" value="1"/>
</dbReference>
<dbReference type="GO" id="GO:0005524">
    <property type="term" value="F:ATP binding"/>
    <property type="evidence" value="ECO:0007669"/>
    <property type="project" value="UniProtKB-KW"/>
</dbReference>
<feature type="domain" description="Disease resistance N-terminal" evidence="7">
    <location>
        <begin position="12"/>
        <end position="106"/>
    </location>
</feature>
<dbReference type="EMBL" id="JANJYI010000009">
    <property type="protein sequence ID" value="KAK2636920.1"/>
    <property type="molecule type" value="Genomic_DNA"/>
</dbReference>
<dbReference type="GO" id="GO:0051707">
    <property type="term" value="P:response to other organism"/>
    <property type="evidence" value="ECO:0007669"/>
    <property type="project" value="UniProtKB-ARBA"/>
</dbReference>
<keyword evidence="3" id="KW-0547">Nucleotide-binding</keyword>
<dbReference type="Pfam" id="PF25019">
    <property type="entry name" value="LRR_R13L1-DRL21"/>
    <property type="match status" value="1"/>
</dbReference>
<sequence length="1148" mass="129811">MVFIVEAIASAVLSASLQVLFDRLSPRTNLIEFFRRHEFDDILLEDLETAMLQVNAVLSDAEEKQIINPFVRQWIDDLKDAAYHTADLLDEINSLALAEHKSQEDSKSKLDKRIKESKSRLKKMTLKLQNIVKHKDVLGLKESYSGKPSPRLQSTSLVKETKVYGRENDKEKILHLLLSDNNAGGQDILVVAIIGIAGVGKTTLAQLLYNDSNVQKHFPKRAWVYVSEDFDVFKVTKTLYESVTNQQCDVTDLNMLQVKLKEELNGEKFLFILDDVWNEYYSKWDVLQNFLIAGTSKSRIIVTTRSQGVASTMRAIHSCHLRPLEDKDCWLVFANHAFGSSLHHAPSNLKLIGQEIMKKCRGLPLAAKVLGSLLYSKVQVHEWENILSSNIWDLPNDKSDILHSLRLSYYYLSSPLKQCFAYCSIFPKGFEFDKEKLVQLWMAEGFLQQRRSGRTLEEVGIEYFHELLSRSFFQHAGDDNKSYFAMHDLIIELAQFASSESCFKFEKGKSHSISRKARHFSYVIDQFDDSNIEKFDALNEAKFLRTFLPLSCSGSGGSCSINRMVVHELLPKQKRLRVLSLSHYGNINKLPGDFKKLLHLRYLDFSHNAITELPKSIVCLFNLQTLILSYCIQLIELPANMGNLNKLVHLDLNGTKSLERMPLKFGRLKSLQILTTFVVGNSTKGSSICELGGLLLLRGKLSILELQNVKDVEDAENTKLKDKKNIKELEFNWSSNGQIDKETILEKLYPHENIEKLSIAGFSGSRLPDWLGDSSFSKMVILQLSDCRNCPSLPSLGQLPSLQELSVKNMPVLESVGVDFYGNASSSFASLGILKFYDMPRWKEWSPSAVTGEGFPLLQKLHIWKCENLSRLPNCFPSLEELDISECSKLEPVHIRSCNHLEEFTLNFSGMLKILEIHDCKDLRIINISRNLHQHLNFLQELKISECHNMESFSGRGLPAPNLKTFSVSNCNKLKSMPEQMHTLLSSLQTLKISGCPKLVSFPDGGLPLSLQTLTIQNCVNLTPLDAWGLRNMTSLTRLTIECENANVTSFPDEGLLPASLTSLEINGFPVLKILYLGGLQHLILLNDLHINCTRLHTFSDGKLPSSLSSLRISGCSSLTDLCLKDQGDYWDKISHIPVKVINGIQIN</sequence>
<dbReference type="Pfam" id="PF13855">
    <property type="entry name" value="LRR_8"/>
    <property type="match status" value="1"/>
</dbReference>
<accession>A0AAD9TIV5</accession>
<dbReference type="InterPro" id="IPR056789">
    <property type="entry name" value="LRR_R13L1-DRL21"/>
</dbReference>
<dbReference type="AlphaFoldDB" id="A0AAD9TIV5"/>
<dbReference type="InterPro" id="IPR001611">
    <property type="entry name" value="Leu-rich_rpt"/>
</dbReference>
<feature type="domain" description="Disease resistance protein winged helix" evidence="8">
    <location>
        <begin position="425"/>
        <end position="494"/>
    </location>
</feature>
<dbReference type="GO" id="GO:0043531">
    <property type="term" value="F:ADP binding"/>
    <property type="evidence" value="ECO:0007669"/>
    <property type="project" value="InterPro"/>
</dbReference>
<name>A0AAD9TIV5_9ROSI</name>
<evidence type="ECO:0000256" key="1">
    <source>
        <dbReference type="ARBA" id="ARBA00022614"/>
    </source>
</evidence>
<keyword evidence="5" id="KW-0067">ATP-binding</keyword>
<dbReference type="PANTHER" id="PTHR36766:SF51">
    <property type="entry name" value="DISEASE RESISTANCE RPP13-LIKE PROTEIN 1"/>
    <property type="match status" value="1"/>
</dbReference>
<dbReference type="Gene3D" id="3.80.10.10">
    <property type="entry name" value="Ribonuclease Inhibitor"/>
    <property type="match status" value="2"/>
</dbReference>
<proteinExistence type="predicted"/>